<proteinExistence type="predicted"/>
<evidence type="ECO:0000313" key="1">
    <source>
        <dbReference type="EMBL" id="MDQ0457187.1"/>
    </source>
</evidence>
<dbReference type="EMBL" id="JAUSWH010000013">
    <property type="protein sequence ID" value="MDQ0457187.1"/>
    <property type="molecule type" value="Genomic_DNA"/>
</dbReference>
<evidence type="ECO:0000313" key="2">
    <source>
        <dbReference type="Proteomes" id="UP001235269"/>
    </source>
</evidence>
<name>A0ABU0IFZ5_9HYPH</name>
<sequence length="87" mass="10040">MSEFHRYRPDQPAPEAIVVKLYHSGPEIRGYVRKIAAAAEDDTIFPGEEMEPEKAFRLAREHSEGEAPIYVELTEGVRWQENWGQLL</sequence>
<reference evidence="1 2" key="1">
    <citation type="submission" date="2023-07" db="EMBL/GenBank/DDBJ databases">
        <title>Genomic Encyclopedia of Type Strains, Phase IV (KMG-IV): sequencing the most valuable type-strain genomes for metagenomic binning, comparative biology and taxonomic classification.</title>
        <authorList>
            <person name="Goeker M."/>
        </authorList>
    </citation>
    <scope>NUCLEOTIDE SEQUENCE [LARGE SCALE GENOMIC DNA]</scope>
    <source>
        <strain evidence="1 2">DSM 100301</strain>
    </source>
</reference>
<comment type="caution">
    <text evidence="1">The sequence shown here is derived from an EMBL/GenBank/DDBJ whole genome shotgun (WGS) entry which is preliminary data.</text>
</comment>
<organism evidence="1 2">
    <name type="scientific">Rhizobium paknamense</name>
    <dbReference type="NCBI Taxonomy" id="1206817"/>
    <lineage>
        <taxon>Bacteria</taxon>
        <taxon>Pseudomonadati</taxon>
        <taxon>Pseudomonadota</taxon>
        <taxon>Alphaproteobacteria</taxon>
        <taxon>Hyphomicrobiales</taxon>
        <taxon>Rhizobiaceae</taxon>
        <taxon>Rhizobium/Agrobacterium group</taxon>
        <taxon>Rhizobium</taxon>
    </lineage>
</organism>
<keyword evidence="2" id="KW-1185">Reference proteome</keyword>
<dbReference type="Proteomes" id="UP001235269">
    <property type="component" value="Unassembled WGS sequence"/>
</dbReference>
<protein>
    <submittedName>
        <fullName evidence="1">Uncharacterized protein</fullName>
    </submittedName>
</protein>
<gene>
    <name evidence="1" type="ORF">QO005_003536</name>
</gene>
<dbReference type="RefSeq" id="WP_307159367.1">
    <property type="nucleotide sequence ID" value="NZ_JAUSWH010000013.1"/>
</dbReference>
<accession>A0ABU0IFZ5</accession>